<dbReference type="SUPFAM" id="SSF52540">
    <property type="entry name" value="P-loop containing nucleoside triphosphate hydrolases"/>
    <property type="match status" value="1"/>
</dbReference>
<keyword evidence="1" id="KW-0547">Nucleotide-binding</keyword>
<dbReference type="Proteomes" id="UP000281549">
    <property type="component" value="Unassembled WGS sequence"/>
</dbReference>
<gene>
    <name evidence="4" type="ORF">ROZALSC1DRAFT_25021</name>
</gene>
<keyword evidence="2" id="KW-0732">Signal</keyword>
<reference evidence="5" key="1">
    <citation type="journal article" date="2018" name="Nat. Microbiol.">
        <title>Leveraging single-cell genomics to expand the fungal tree of life.</title>
        <authorList>
            <person name="Ahrendt S.R."/>
            <person name="Quandt C.A."/>
            <person name="Ciobanu D."/>
            <person name="Clum A."/>
            <person name="Salamov A."/>
            <person name="Andreopoulos B."/>
            <person name="Cheng J.F."/>
            <person name="Woyke T."/>
            <person name="Pelin A."/>
            <person name="Henrissat B."/>
            <person name="Reynolds N.K."/>
            <person name="Benny G.L."/>
            <person name="Smith M.E."/>
            <person name="James T.Y."/>
            <person name="Grigoriev I.V."/>
        </authorList>
    </citation>
    <scope>NUCLEOTIDE SEQUENCE [LARGE SCALE GENOMIC DNA]</scope>
    <source>
        <strain evidence="5">CSF55</strain>
    </source>
</reference>
<organism evidence="4 5">
    <name type="scientific">Rozella allomycis (strain CSF55)</name>
    <dbReference type="NCBI Taxonomy" id="988480"/>
    <lineage>
        <taxon>Eukaryota</taxon>
        <taxon>Fungi</taxon>
        <taxon>Fungi incertae sedis</taxon>
        <taxon>Cryptomycota</taxon>
        <taxon>Cryptomycota incertae sedis</taxon>
        <taxon>Rozella</taxon>
    </lineage>
</organism>
<dbReference type="EMBL" id="ML006339">
    <property type="protein sequence ID" value="RKP16657.1"/>
    <property type="molecule type" value="Genomic_DNA"/>
</dbReference>
<feature type="chain" id="PRO_5020201865" description="AIG1-type G domain-containing protein" evidence="2">
    <location>
        <begin position="19"/>
        <end position="238"/>
    </location>
</feature>
<dbReference type="CDD" id="cd00882">
    <property type="entry name" value="Ras_like_GTPase"/>
    <property type="match status" value="1"/>
</dbReference>
<feature type="signal peptide" evidence="2">
    <location>
        <begin position="1"/>
        <end position="18"/>
    </location>
</feature>
<protein>
    <recommendedName>
        <fullName evidence="3">AIG1-type G domain-containing protein</fullName>
    </recommendedName>
</protein>
<dbReference type="InterPro" id="IPR027417">
    <property type="entry name" value="P-loop_NTPase"/>
</dbReference>
<dbReference type="Pfam" id="PF04548">
    <property type="entry name" value="AIG1"/>
    <property type="match status" value="1"/>
</dbReference>
<evidence type="ECO:0000259" key="3">
    <source>
        <dbReference type="Pfam" id="PF04548"/>
    </source>
</evidence>
<feature type="domain" description="AIG1-type G" evidence="3">
    <location>
        <begin position="34"/>
        <end position="173"/>
    </location>
</feature>
<name>A0A4P9YBL6_ROZAC</name>
<evidence type="ECO:0000313" key="5">
    <source>
        <dbReference type="Proteomes" id="UP000281549"/>
    </source>
</evidence>
<evidence type="ECO:0000313" key="4">
    <source>
        <dbReference type="EMBL" id="RKP16657.1"/>
    </source>
</evidence>
<dbReference type="InterPro" id="IPR006703">
    <property type="entry name" value="G_AIG1"/>
</dbReference>
<evidence type="ECO:0000256" key="1">
    <source>
        <dbReference type="ARBA" id="ARBA00022741"/>
    </source>
</evidence>
<evidence type="ECO:0000256" key="2">
    <source>
        <dbReference type="SAM" id="SignalP"/>
    </source>
</evidence>
<proteinExistence type="predicted"/>
<dbReference type="Gene3D" id="3.40.50.300">
    <property type="entry name" value="P-loop containing nucleotide triphosphate hydrolases"/>
    <property type="match status" value="1"/>
</dbReference>
<accession>A0A4P9YBL6</accession>
<sequence length="238" mass="26951">MKLFSVLTLICFTKTLYSSPVLGESKVSDRHINALLLGYSGSGKTTMVNILHGMFDLVPGDERTIMNSNTRNSLDTVTKYDCYAEGINLHVVDTPGFDENEIRNHGISCLIADQVPRLLKDGTNVLLFLFPAAGKIPSNIATVFNFVSSLITKESFKKRVIVFTKADAVIMTEEEEQSLIEEFKRNFLELVPQADDFLNFAKYMFYRHTIGFGECRPMLYPEIRQVFAAQVYSEFMKL</sequence>
<dbReference type="GO" id="GO:0005525">
    <property type="term" value="F:GTP binding"/>
    <property type="evidence" value="ECO:0007669"/>
    <property type="project" value="InterPro"/>
</dbReference>
<dbReference type="AlphaFoldDB" id="A0A4P9YBL6"/>